<dbReference type="GO" id="GO:0046872">
    <property type="term" value="F:metal ion binding"/>
    <property type="evidence" value="ECO:0007669"/>
    <property type="project" value="UniProtKB-KW"/>
</dbReference>
<evidence type="ECO:0000256" key="2">
    <source>
        <dbReference type="ARBA" id="ARBA00023239"/>
    </source>
</evidence>
<dbReference type="GO" id="GO:0005737">
    <property type="term" value="C:cytoplasm"/>
    <property type="evidence" value="ECO:0007669"/>
    <property type="project" value="TreeGrafter"/>
</dbReference>
<dbReference type="Pfam" id="PF03328">
    <property type="entry name" value="HpcH_HpaI"/>
    <property type="match status" value="1"/>
</dbReference>
<feature type="domain" description="HpcH/HpaI aldolase/citrate lyase" evidence="4">
    <location>
        <begin position="46"/>
        <end position="253"/>
    </location>
</feature>
<gene>
    <name evidence="5" type="ORF">LshimejAT787_0602840</name>
</gene>
<reference evidence="5" key="1">
    <citation type="submission" date="2022-07" db="EMBL/GenBank/DDBJ databases">
        <title>The genome of Lyophyllum shimeji provides insight into the initial evolution of ectomycorrhizal fungal genome.</title>
        <authorList>
            <person name="Kobayashi Y."/>
            <person name="Shibata T."/>
            <person name="Hirakawa H."/>
            <person name="Shigenobu S."/>
            <person name="Nishiyama T."/>
            <person name="Yamada A."/>
            <person name="Hasebe M."/>
            <person name="Kawaguchi M."/>
        </authorList>
    </citation>
    <scope>NUCLEOTIDE SEQUENCE</scope>
    <source>
        <strain evidence="5">AT787</strain>
    </source>
</reference>
<keyword evidence="1" id="KW-0479">Metal-binding</keyword>
<dbReference type="SUPFAM" id="SSF51621">
    <property type="entry name" value="Phosphoenolpyruvate/pyruvate domain"/>
    <property type="match status" value="1"/>
</dbReference>
<feature type="compositionally biased region" description="Low complexity" evidence="3">
    <location>
        <begin position="306"/>
        <end position="328"/>
    </location>
</feature>
<dbReference type="Proteomes" id="UP001063166">
    <property type="component" value="Unassembled WGS sequence"/>
</dbReference>
<dbReference type="PANTHER" id="PTHR30502">
    <property type="entry name" value="2-KETO-3-DEOXY-L-RHAMNONATE ALDOLASE"/>
    <property type="match status" value="1"/>
</dbReference>
<organism evidence="5 6">
    <name type="scientific">Lyophyllum shimeji</name>
    <name type="common">Hon-shimeji</name>
    <name type="synonym">Tricholoma shimeji</name>
    <dbReference type="NCBI Taxonomy" id="47721"/>
    <lineage>
        <taxon>Eukaryota</taxon>
        <taxon>Fungi</taxon>
        <taxon>Dikarya</taxon>
        <taxon>Basidiomycota</taxon>
        <taxon>Agaricomycotina</taxon>
        <taxon>Agaricomycetes</taxon>
        <taxon>Agaricomycetidae</taxon>
        <taxon>Agaricales</taxon>
        <taxon>Tricholomatineae</taxon>
        <taxon>Lyophyllaceae</taxon>
        <taxon>Lyophyllum</taxon>
    </lineage>
</organism>
<protein>
    <submittedName>
        <fullName evidence="5">HpcH/HpaI aldolase/citrate lyase family protein</fullName>
    </submittedName>
</protein>
<keyword evidence="6" id="KW-1185">Reference proteome</keyword>
<dbReference type="AlphaFoldDB" id="A0A9P3PPQ2"/>
<dbReference type="EMBL" id="BRPK01000006">
    <property type="protein sequence ID" value="GLB39122.1"/>
    <property type="molecule type" value="Genomic_DNA"/>
</dbReference>
<dbReference type="GO" id="GO:0016832">
    <property type="term" value="F:aldehyde-lyase activity"/>
    <property type="evidence" value="ECO:0007669"/>
    <property type="project" value="TreeGrafter"/>
</dbReference>
<comment type="caution">
    <text evidence="5">The sequence shown here is derived from an EMBL/GenBank/DDBJ whole genome shotgun (WGS) entry which is preliminary data.</text>
</comment>
<name>A0A9P3PPQ2_LYOSH</name>
<dbReference type="InterPro" id="IPR040442">
    <property type="entry name" value="Pyrv_kinase-like_dom_sf"/>
</dbReference>
<evidence type="ECO:0000313" key="6">
    <source>
        <dbReference type="Proteomes" id="UP001063166"/>
    </source>
</evidence>
<proteinExistence type="predicted"/>
<feature type="region of interest" description="Disordered" evidence="3">
    <location>
        <begin position="281"/>
        <end position="328"/>
    </location>
</feature>
<evidence type="ECO:0000256" key="1">
    <source>
        <dbReference type="ARBA" id="ARBA00022723"/>
    </source>
</evidence>
<evidence type="ECO:0000313" key="5">
    <source>
        <dbReference type="EMBL" id="GLB39122.1"/>
    </source>
</evidence>
<dbReference type="InterPro" id="IPR005000">
    <property type="entry name" value="Aldolase/citrate-lyase_domain"/>
</dbReference>
<feature type="compositionally biased region" description="Low complexity" evidence="3">
    <location>
        <begin position="288"/>
        <end position="298"/>
    </location>
</feature>
<dbReference type="InterPro" id="IPR050251">
    <property type="entry name" value="HpcH-HpaI_aldolase"/>
</dbReference>
<keyword evidence="2 5" id="KW-0456">Lyase</keyword>
<evidence type="ECO:0000256" key="3">
    <source>
        <dbReference type="SAM" id="MobiDB-lite"/>
    </source>
</evidence>
<dbReference type="Gene3D" id="3.20.20.60">
    <property type="entry name" value="Phosphoenolpyruvate-binding domains"/>
    <property type="match status" value="1"/>
</dbReference>
<dbReference type="InterPro" id="IPR015813">
    <property type="entry name" value="Pyrv/PenolPyrv_kinase-like_dom"/>
</dbReference>
<sequence length="328" mass="34773">MERYGAMNMLQSPNLRQAIKDANESGRCLLGSVLGIPSVANAKILAAMPDTDFVWVDAEHTPYSPTLLSEVVHTLKFYSHGKTIPMVRVPNHSHEWIAWALDAGAGGIVLPHTETVEQVQAAIAAARFPPHGHRSFPPFVVIFGLQDTAPEGKTWLDVASEHCAVIPQIESLKGVENLEAIMQVPGVDAIMVGPGDLMLDIGVGKEAEIAAAHARIEALAKKYNMPLVSAAFEHQVEEKYKKGYRMLATAMDVWILSAGVQKNIASAREVCEKARREIQGEENGGANGHANGSANGHANGHGNGHANGEADGAANGAAAAPAAVEAQQ</sequence>
<dbReference type="OrthoDB" id="1621678at2759"/>
<evidence type="ECO:0000259" key="4">
    <source>
        <dbReference type="Pfam" id="PF03328"/>
    </source>
</evidence>
<accession>A0A9P3PPQ2</accession>
<dbReference type="PANTHER" id="PTHR30502:SF8">
    <property type="entry name" value="SYNTHASE, PUTATIVE-RELATED"/>
    <property type="match status" value="1"/>
</dbReference>